<proteinExistence type="predicted"/>
<accession>A0ABT9SCE9</accession>
<gene>
    <name evidence="1" type="ORF">J2W36_004291</name>
</gene>
<reference evidence="1 2" key="1">
    <citation type="submission" date="2023-07" db="EMBL/GenBank/DDBJ databases">
        <title>Sorghum-associated microbial communities from plants grown in Nebraska, USA.</title>
        <authorList>
            <person name="Schachtman D."/>
        </authorList>
    </citation>
    <scope>NUCLEOTIDE SEQUENCE [LARGE SCALE GENOMIC DNA]</scope>
    <source>
        <strain evidence="1 2">DS1607</strain>
    </source>
</reference>
<protein>
    <submittedName>
        <fullName evidence="1">Uncharacterized protein</fullName>
    </submittedName>
</protein>
<dbReference type="EMBL" id="JAUSRO010000015">
    <property type="protein sequence ID" value="MDP9902019.1"/>
    <property type="molecule type" value="Genomic_DNA"/>
</dbReference>
<evidence type="ECO:0000313" key="1">
    <source>
        <dbReference type="EMBL" id="MDP9902019.1"/>
    </source>
</evidence>
<name>A0ABT9SCE9_9BURK</name>
<dbReference type="RefSeq" id="WP_307691779.1">
    <property type="nucleotide sequence ID" value="NZ_JAUSRO010000015.1"/>
</dbReference>
<comment type="caution">
    <text evidence="1">The sequence shown here is derived from an EMBL/GenBank/DDBJ whole genome shotgun (WGS) entry which is preliminary data.</text>
</comment>
<organism evidence="1 2">
    <name type="scientific">Variovorax ginsengisoli</name>
    <dbReference type="NCBI Taxonomy" id="363844"/>
    <lineage>
        <taxon>Bacteria</taxon>
        <taxon>Pseudomonadati</taxon>
        <taxon>Pseudomonadota</taxon>
        <taxon>Betaproteobacteria</taxon>
        <taxon>Burkholderiales</taxon>
        <taxon>Comamonadaceae</taxon>
        <taxon>Variovorax</taxon>
    </lineage>
</organism>
<dbReference type="Proteomes" id="UP001226867">
    <property type="component" value="Unassembled WGS sequence"/>
</dbReference>
<sequence length="44" mass="4585">MDIVWIAAVAVLWVAVAQMVVGLHKLASPKGREKAPVASSGART</sequence>
<evidence type="ECO:0000313" key="2">
    <source>
        <dbReference type="Proteomes" id="UP001226867"/>
    </source>
</evidence>
<keyword evidence="2" id="KW-1185">Reference proteome</keyword>